<accession>A0A2Z4JAE3</accession>
<dbReference type="RefSeq" id="WP_112441700.1">
    <property type="nucleotide sequence ID" value="NZ_CBDRHE010000039.1"/>
</dbReference>
<evidence type="ECO:0000313" key="1">
    <source>
        <dbReference type="EMBL" id="AWW41920.1"/>
    </source>
</evidence>
<reference evidence="1 2" key="1">
    <citation type="journal article" date="2019" name="Int. J. Syst. Evol. Microbiol.">
        <title>Streptomyces cadmiisoli sp. nov., a novel actinomycete isolated from cadmium-contaminated soil.</title>
        <authorList>
            <person name="Li K."/>
            <person name="Tang X."/>
            <person name="Zhao J."/>
            <person name="Guo Y."/>
            <person name="Tang Y."/>
            <person name="Gao J."/>
        </authorList>
    </citation>
    <scope>NUCLEOTIDE SEQUENCE [LARGE SCALE GENOMIC DNA]</scope>
    <source>
        <strain evidence="1 2">ZFG47</strain>
    </source>
</reference>
<keyword evidence="2" id="KW-1185">Reference proteome</keyword>
<proteinExistence type="predicted"/>
<gene>
    <name evidence="1" type="ORF">DN051_39255</name>
</gene>
<dbReference type="EMBL" id="CP030073">
    <property type="protein sequence ID" value="AWW41920.1"/>
    <property type="molecule type" value="Genomic_DNA"/>
</dbReference>
<dbReference type="AlphaFoldDB" id="A0A2Z4JAE3"/>
<sequence length="169" mass="19282">MPIPWRSSADMFAQILKQRGVEPDAVRDVPAAWDAFGEFLQIEIAGIEASENDGDGFIVQWGRWDWNDNQPALSFGRQLAVTEVGEPDERYWQPEYWQVELQLIFREDPAWADLASLGHQDTGFDFDEVGPPRTAALERICRFLDLYPQLAAIWRAEPICSDLTIERAG</sequence>
<name>A0A2Z4JAE3_9ACTN</name>
<protein>
    <submittedName>
        <fullName evidence="1">Uncharacterized protein</fullName>
    </submittedName>
</protein>
<dbReference type="KEGG" id="scad:DN051_39255"/>
<dbReference type="Proteomes" id="UP000249616">
    <property type="component" value="Chromosome"/>
</dbReference>
<organism evidence="1 2">
    <name type="scientific">Streptomyces cadmiisoli</name>
    <dbReference type="NCBI Taxonomy" id="2184053"/>
    <lineage>
        <taxon>Bacteria</taxon>
        <taxon>Bacillati</taxon>
        <taxon>Actinomycetota</taxon>
        <taxon>Actinomycetes</taxon>
        <taxon>Kitasatosporales</taxon>
        <taxon>Streptomycetaceae</taxon>
        <taxon>Streptomyces</taxon>
        <taxon>Streptomyces aurantiacus group</taxon>
    </lineage>
</organism>
<evidence type="ECO:0000313" key="2">
    <source>
        <dbReference type="Proteomes" id="UP000249616"/>
    </source>
</evidence>